<keyword evidence="6 8" id="KW-0539">Nucleus</keyword>
<proteinExistence type="inferred from homology"/>
<evidence type="ECO:0000256" key="9">
    <source>
        <dbReference type="PIRSR" id="PIRSR005586-1"/>
    </source>
</evidence>
<dbReference type="OMA" id="EMQYHTL"/>
<dbReference type="GO" id="GO:0006363">
    <property type="term" value="P:termination of RNA polymerase I transcription"/>
    <property type="evidence" value="ECO:0007669"/>
    <property type="project" value="TreeGrafter"/>
</dbReference>
<keyword evidence="5 9" id="KW-0862">Zinc</keyword>
<evidence type="ECO:0000313" key="14">
    <source>
        <dbReference type="Proteomes" id="UP000014760"/>
    </source>
</evidence>
<comment type="function">
    <text evidence="7">Core component of RNA polymerase I (Pol I), a DNA-dependent RNA polymerase which synthesizes ribosomal RNA precursors using the four ribonucleoside triphosphates as substrates. Can mediate Pol I proofreading of the nascent RNA transcript. Anchors into the Pol I active site to monitor transcription fidelity and cleave mis-incorporated 5'-ribonucleotides.</text>
</comment>
<dbReference type="CDD" id="cd10507">
    <property type="entry name" value="Zn-ribbon_RPA12"/>
    <property type="match status" value="1"/>
</dbReference>
<evidence type="ECO:0000313" key="13">
    <source>
        <dbReference type="EnsemblMetazoa" id="CapteP211837"/>
    </source>
</evidence>
<reference evidence="12 14" key="2">
    <citation type="journal article" date="2013" name="Nature">
        <title>Insights into bilaterian evolution from three spiralian genomes.</title>
        <authorList>
            <person name="Simakov O."/>
            <person name="Marletaz F."/>
            <person name="Cho S.J."/>
            <person name="Edsinger-Gonzales E."/>
            <person name="Havlak P."/>
            <person name="Hellsten U."/>
            <person name="Kuo D.H."/>
            <person name="Larsson T."/>
            <person name="Lv J."/>
            <person name="Arendt D."/>
            <person name="Savage R."/>
            <person name="Osoegawa K."/>
            <person name="de Jong P."/>
            <person name="Grimwood J."/>
            <person name="Chapman J.A."/>
            <person name="Shapiro H."/>
            <person name="Aerts A."/>
            <person name="Otillar R.P."/>
            <person name="Terry A.Y."/>
            <person name="Boore J.L."/>
            <person name="Grigoriev I.V."/>
            <person name="Lindberg D.R."/>
            <person name="Seaver E.C."/>
            <person name="Weisblat D.A."/>
            <person name="Putnam N.H."/>
            <person name="Rokhsar D.S."/>
        </authorList>
    </citation>
    <scope>NUCLEOTIDE SEQUENCE</scope>
    <source>
        <strain evidence="12 14">I ESC-2004</strain>
    </source>
</reference>
<dbReference type="OrthoDB" id="10056816at2759"/>
<dbReference type="GO" id="GO:0008270">
    <property type="term" value="F:zinc ion binding"/>
    <property type="evidence" value="ECO:0007669"/>
    <property type="project" value="UniProtKB-KW"/>
</dbReference>
<dbReference type="PROSITE" id="PS51133">
    <property type="entry name" value="ZF_TFIIS_2"/>
    <property type="match status" value="1"/>
</dbReference>
<dbReference type="PANTHER" id="PTHR11239">
    <property type="entry name" value="DNA-DIRECTED RNA POLYMERASE"/>
    <property type="match status" value="1"/>
</dbReference>
<organism evidence="12">
    <name type="scientific">Capitella teleta</name>
    <name type="common">Polychaete worm</name>
    <dbReference type="NCBI Taxonomy" id="283909"/>
    <lineage>
        <taxon>Eukaryota</taxon>
        <taxon>Metazoa</taxon>
        <taxon>Spiralia</taxon>
        <taxon>Lophotrochozoa</taxon>
        <taxon>Annelida</taxon>
        <taxon>Polychaeta</taxon>
        <taxon>Sedentaria</taxon>
        <taxon>Scolecida</taxon>
        <taxon>Capitellidae</taxon>
        <taxon>Capitella</taxon>
    </lineage>
</organism>
<evidence type="ECO:0000256" key="4">
    <source>
        <dbReference type="ARBA" id="ARBA00022771"/>
    </source>
</evidence>
<dbReference type="AlphaFoldDB" id="R7UC67"/>
<dbReference type="GO" id="GO:0003676">
    <property type="term" value="F:nucleic acid binding"/>
    <property type="evidence" value="ECO:0007669"/>
    <property type="project" value="InterPro"/>
</dbReference>
<dbReference type="SMART" id="SM00440">
    <property type="entry name" value="ZnF_C2C2"/>
    <property type="match status" value="1"/>
</dbReference>
<keyword evidence="2 8" id="KW-0240">DNA-directed RNA polymerase</keyword>
<reference evidence="14" key="1">
    <citation type="submission" date="2012-12" db="EMBL/GenBank/DDBJ databases">
        <authorList>
            <person name="Hellsten U."/>
            <person name="Grimwood J."/>
            <person name="Chapman J.A."/>
            <person name="Shapiro H."/>
            <person name="Aerts A."/>
            <person name="Otillar R.P."/>
            <person name="Terry A.Y."/>
            <person name="Boore J.L."/>
            <person name="Simakov O."/>
            <person name="Marletaz F."/>
            <person name="Cho S.-J."/>
            <person name="Edsinger-Gonzales E."/>
            <person name="Havlak P."/>
            <person name="Kuo D.-H."/>
            <person name="Larsson T."/>
            <person name="Lv J."/>
            <person name="Arendt D."/>
            <person name="Savage R."/>
            <person name="Osoegawa K."/>
            <person name="de Jong P."/>
            <person name="Lindberg D.R."/>
            <person name="Seaver E.C."/>
            <person name="Weisblat D.A."/>
            <person name="Putnam N.H."/>
            <person name="Grigoriev I.V."/>
            <person name="Rokhsar D.S."/>
        </authorList>
    </citation>
    <scope>NUCLEOTIDE SEQUENCE</scope>
    <source>
        <strain evidence="14">I ESC-2004</strain>
    </source>
</reference>
<evidence type="ECO:0000259" key="11">
    <source>
        <dbReference type="PROSITE" id="PS51133"/>
    </source>
</evidence>
<feature type="binding site" evidence="9">
    <location>
        <position position="104"/>
    </location>
    <ligand>
        <name>Zn(2+)</name>
        <dbReference type="ChEBI" id="CHEBI:29105"/>
        <label>2</label>
    </ligand>
</feature>
<feature type="binding site" evidence="9">
    <location>
        <position position="31"/>
    </location>
    <ligand>
        <name>Zn(2+)</name>
        <dbReference type="ChEBI" id="CHEBI:29105"/>
        <label>1</label>
    </ligand>
</feature>
<dbReference type="InterPro" id="IPR034004">
    <property type="entry name" value="Zn_ribbon_RPA12_C"/>
</dbReference>
<feature type="zinc finger region" description="C4-type" evidence="10">
    <location>
        <begin position="10"/>
        <end position="31"/>
    </location>
</feature>
<dbReference type="PANTHER" id="PTHR11239:SF14">
    <property type="entry name" value="DNA-DIRECTED RNA POLYMERASE I SUBUNIT RPA12"/>
    <property type="match status" value="1"/>
</dbReference>
<dbReference type="Proteomes" id="UP000014760">
    <property type="component" value="Unassembled WGS sequence"/>
</dbReference>
<feature type="binding site" evidence="9">
    <location>
        <position position="76"/>
    </location>
    <ligand>
        <name>Zn(2+)</name>
        <dbReference type="ChEBI" id="CHEBI:29105"/>
        <label>2</label>
    </ligand>
</feature>
<comment type="similarity">
    <text evidence="8">Belongs to the archaeal rpoM/eukaryotic RPA12/RPB9/RPC11 RNA polymerase family.</text>
</comment>
<evidence type="ECO:0000256" key="1">
    <source>
        <dbReference type="ARBA" id="ARBA00004604"/>
    </source>
</evidence>
<comment type="subcellular location">
    <subcellularLocation>
        <location evidence="1">Nucleus</location>
        <location evidence="1">Nucleolus</location>
    </subcellularLocation>
</comment>
<dbReference type="EMBL" id="KB305088">
    <property type="protein sequence ID" value="ELU01383.1"/>
    <property type="molecule type" value="Genomic_DNA"/>
</dbReference>
<sequence>MSSEKDVEFCPECAAILPLPDKREFVTCFCCKFTIPIKDFDGIEIKSKIIFNKRKTKNAGLSSEDQAAGPTVDRQCAKCGNDGMTYATRQTRSADEGQTVFYSCPKCGFQESEFS</sequence>
<dbReference type="GO" id="GO:0005736">
    <property type="term" value="C:RNA polymerase I complex"/>
    <property type="evidence" value="ECO:0007669"/>
    <property type="project" value="TreeGrafter"/>
</dbReference>
<evidence type="ECO:0000256" key="3">
    <source>
        <dbReference type="ARBA" id="ARBA00022723"/>
    </source>
</evidence>
<dbReference type="Pfam" id="PF01096">
    <property type="entry name" value="Zn_ribbon_TFIIS"/>
    <property type="match status" value="1"/>
</dbReference>
<evidence type="ECO:0000256" key="10">
    <source>
        <dbReference type="PIRSR" id="PIRSR005586-2"/>
    </source>
</evidence>
<feature type="domain" description="TFIIS-type" evidence="11">
    <location>
        <begin position="72"/>
        <end position="112"/>
    </location>
</feature>
<evidence type="ECO:0000256" key="2">
    <source>
        <dbReference type="ARBA" id="ARBA00022478"/>
    </source>
</evidence>
<dbReference type="EnsemblMetazoa" id="CapteT211837">
    <property type="protein sequence ID" value="CapteP211837"/>
    <property type="gene ID" value="CapteG211837"/>
</dbReference>
<evidence type="ECO:0000256" key="6">
    <source>
        <dbReference type="ARBA" id="ARBA00023242"/>
    </source>
</evidence>
<feature type="binding site" evidence="9">
    <location>
        <position position="79"/>
    </location>
    <ligand>
        <name>Zn(2+)</name>
        <dbReference type="ChEBI" id="CHEBI:29105"/>
        <label>2</label>
    </ligand>
</feature>
<feature type="binding site" evidence="9">
    <location>
        <position position="107"/>
    </location>
    <ligand>
        <name>Zn(2+)</name>
        <dbReference type="ChEBI" id="CHEBI:29105"/>
        <label>2</label>
    </ligand>
</feature>
<name>R7UC67_CAPTE</name>
<gene>
    <name evidence="12" type="ORF">CAPTEDRAFT_211837</name>
</gene>
<evidence type="ECO:0000256" key="8">
    <source>
        <dbReference type="PIRNR" id="PIRNR005586"/>
    </source>
</evidence>
<evidence type="ECO:0000256" key="5">
    <source>
        <dbReference type="ARBA" id="ARBA00022833"/>
    </source>
</evidence>
<evidence type="ECO:0000256" key="7">
    <source>
        <dbReference type="ARBA" id="ARBA00044497"/>
    </source>
</evidence>
<keyword evidence="4 10" id="KW-0863">Zinc-finger</keyword>
<feature type="binding site" evidence="9">
    <location>
        <position position="13"/>
    </location>
    <ligand>
        <name>Zn(2+)</name>
        <dbReference type="ChEBI" id="CHEBI:29105"/>
        <label>1</label>
    </ligand>
</feature>
<dbReference type="HOGENOM" id="CLU_093932_1_2_1"/>
<reference evidence="13" key="3">
    <citation type="submission" date="2015-06" db="UniProtKB">
        <authorList>
            <consortium name="EnsemblMetazoa"/>
        </authorList>
    </citation>
    <scope>IDENTIFICATION</scope>
</reference>
<dbReference type="GO" id="GO:0003899">
    <property type="term" value="F:DNA-directed RNA polymerase activity"/>
    <property type="evidence" value="ECO:0007669"/>
    <property type="project" value="InterPro"/>
</dbReference>
<dbReference type="SUPFAM" id="SSF57783">
    <property type="entry name" value="Zinc beta-ribbon"/>
    <property type="match status" value="1"/>
</dbReference>
<dbReference type="Gene3D" id="2.20.25.10">
    <property type="match status" value="1"/>
</dbReference>
<comment type="function">
    <text evidence="8">DNA-dependent RNA polymerase catalyzes the transcription of DNA into RNA using the four ribonucleoside triphosphates as substrates.</text>
</comment>
<keyword evidence="14" id="KW-1185">Reference proteome</keyword>
<dbReference type="EMBL" id="AMQN01009266">
    <property type="status" value="NOT_ANNOTATED_CDS"/>
    <property type="molecule type" value="Genomic_DNA"/>
</dbReference>
<feature type="binding site" evidence="9">
    <location>
        <position position="28"/>
    </location>
    <ligand>
        <name>Zn(2+)</name>
        <dbReference type="ChEBI" id="CHEBI:29105"/>
        <label>1</label>
    </ligand>
</feature>
<dbReference type="PIRSF" id="PIRSF005586">
    <property type="entry name" value="RNApol_RpoM"/>
    <property type="match status" value="1"/>
</dbReference>
<dbReference type="InterPro" id="IPR012164">
    <property type="entry name" value="Rpa12/Rpb9/Rpc10/TFS"/>
</dbReference>
<dbReference type="FunCoup" id="R7UC67">
    <property type="interactions" value="1348"/>
</dbReference>
<dbReference type="PROSITE" id="PS00466">
    <property type="entry name" value="ZF_TFIIS_1"/>
    <property type="match status" value="1"/>
</dbReference>
<feature type="binding site" evidence="9">
    <location>
        <position position="10"/>
    </location>
    <ligand>
        <name>Zn(2+)</name>
        <dbReference type="ChEBI" id="CHEBI:29105"/>
        <label>1</label>
    </ligand>
</feature>
<keyword evidence="8" id="KW-0804">Transcription</keyword>
<dbReference type="InterPro" id="IPR001222">
    <property type="entry name" value="Znf_TFIIS"/>
</dbReference>
<evidence type="ECO:0000313" key="12">
    <source>
        <dbReference type="EMBL" id="ELU01383.1"/>
    </source>
</evidence>
<protein>
    <recommendedName>
        <fullName evidence="8">DNA-directed RNA polymerase subunit</fullName>
    </recommendedName>
</protein>
<accession>R7UC67</accession>
<dbReference type="STRING" id="283909.R7UC67"/>
<keyword evidence="3 9" id="KW-0479">Metal-binding</keyword>